<proteinExistence type="predicted"/>
<feature type="region of interest" description="Disordered" evidence="1">
    <location>
        <begin position="484"/>
        <end position="507"/>
    </location>
</feature>
<sequence>MSVMDVLSRRKSHEIRSKDVRNRESKTSDGHSKTKKSSKKYPSVIVKEGKSLNVWLQQYWPTYFQELFDRSSYDVSGSETETQKYVLKRRSEAGASTSTEVANGSNRKRRDGGFYALPKKTSSISGQTHLKISDSSNKLWSLKKKELKSKARLDAFNDKWMWKRQANGLTSGSSLSDDKVFTTESERMLPDSRSKSGIFCRGDSEYKEPYRNSDATDATTSTAVTNLKRIIDETITFDSSKDENVLNTSTETQRGSSPDYNDDPLYSNIKCNVTEPETNFAKLIAEKAMLFQKRSKNYIDNVNTVDSSRGSRKDNISLSRHPKLRRFSKADVMALTGREVCSQIPTPQSAPFSTTLRDPSAPLSVPPSPPPISTLPRRGKNLSSIPQCAPENSFSKPKSLNALTHATNIKRTNTVLGNSSVTDESQDSKLYTSSVNYENIQTEIQSSSDNLDSINSLQQELNSNREPHNYQELKSLSDQLQRNTVAKPAAENSNKQRQETPFHEESKRYRQYRYFPADISVTKREKPYLDELNILREQKRVHGGRNKRLPSELNKNQKPKISFAETKNNPEVDILPEDLNTHQKSKYLLAQLNRNREPKRLPGMKFFGKQEEKHLCEEYSKIQKSNMSSESHTQNIKPSVSVKNCSKNFQDIHSNLYPLFLVPPVRKKTWSMENNSLPSTSAVNVENMSSLIITSTDSSARIPENVATFSKSDYFSSLTGKSENTSTLTKHSEASPIFNNKHKIHRPLRPDLMKHSKKPQNLFHKFKLINSSYSSIEDLTSKPNSKFYLPYDNDCLQDGSSTSDVKCYIDREKSFYKGHKRKAFGNEELFPTNATYKMKYDNDSQNMGDFYNEDIITALSDIRKPQSIRRVQSHGCLDFDQPTRTRYDYSIPENGEQNTNQSYLASNGPLKRSRSYAGKESLSSLSAFSCENPTRTGQGYEQCYVKRGEYPPRMEVMYPSYFPFQTDVSTQTTLPKQRHRTKFSVDFDLGNHNSNDSTMIQTSLPSFQSILVNGRENERRHCGRHCNNRSRRQKCVAFTENSDIGDFLESKTKSISDLRASHSFSSGLWYDSFRKRRESYYNPSQGTLFRSRSYESTLDQNSKNQVRRGIREYFQRSEILELERRMQYFVDKERNSETKSFSRHSPSQNEQEQVFLGLPCMSSLPNLVITDWDATQYHEKSVSMPYDERDHAPLQVLSVDVPRKRRYRKNDRGGVRSRREGFQLKLEFSWRVVSSHNHNWKNTIGHTKFGDCKIFKNTSLPQEQYSERS</sequence>
<dbReference type="EMBL" id="JAXCGZ010019303">
    <property type="protein sequence ID" value="KAK7066249.1"/>
    <property type="molecule type" value="Genomic_DNA"/>
</dbReference>
<feature type="region of interest" description="Disordered" evidence="1">
    <location>
        <begin position="1"/>
        <end position="41"/>
    </location>
</feature>
<keyword evidence="3" id="KW-1185">Reference proteome</keyword>
<feature type="compositionally biased region" description="Basic and acidic residues" evidence="1">
    <location>
        <begin position="14"/>
        <end position="32"/>
    </location>
</feature>
<evidence type="ECO:0000256" key="1">
    <source>
        <dbReference type="SAM" id="MobiDB-lite"/>
    </source>
</evidence>
<reference evidence="2 3" key="1">
    <citation type="submission" date="2023-11" db="EMBL/GenBank/DDBJ databases">
        <title>Halocaridina rubra genome assembly.</title>
        <authorList>
            <person name="Smith C."/>
        </authorList>
    </citation>
    <scope>NUCLEOTIDE SEQUENCE [LARGE SCALE GENOMIC DNA]</scope>
    <source>
        <strain evidence="2">EP-1</strain>
        <tissue evidence="2">Whole</tissue>
    </source>
</reference>
<name>A0AAN8ZWP9_HALRR</name>
<feature type="compositionally biased region" description="Polar residues" evidence="1">
    <location>
        <begin position="344"/>
        <end position="357"/>
    </location>
</feature>
<feature type="compositionally biased region" description="Polar residues" evidence="1">
    <location>
        <begin position="895"/>
        <end position="905"/>
    </location>
</feature>
<gene>
    <name evidence="2" type="ORF">SK128_021986</name>
</gene>
<feature type="compositionally biased region" description="Polar residues" evidence="1">
    <location>
        <begin position="381"/>
        <end position="398"/>
    </location>
</feature>
<evidence type="ECO:0000313" key="2">
    <source>
        <dbReference type="EMBL" id="KAK7066249.1"/>
    </source>
</evidence>
<dbReference type="AlphaFoldDB" id="A0AAN8ZWP9"/>
<comment type="caution">
    <text evidence="2">The sequence shown here is derived from an EMBL/GenBank/DDBJ whole genome shotgun (WGS) entry which is preliminary data.</text>
</comment>
<feature type="region of interest" description="Disordered" evidence="1">
    <location>
        <begin position="889"/>
        <end position="909"/>
    </location>
</feature>
<feature type="region of interest" description="Disordered" evidence="1">
    <location>
        <begin position="90"/>
        <end position="113"/>
    </location>
</feature>
<feature type="compositionally biased region" description="Basic and acidic residues" evidence="1">
    <location>
        <begin position="494"/>
        <end position="507"/>
    </location>
</feature>
<feature type="compositionally biased region" description="Pro residues" evidence="1">
    <location>
        <begin position="364"/>
        <end position="373"/>
    </location>
</feature>
<feature type="compositionally biased region" description="Polar residues" evidence="1">
    <location>
        <begin position="94"/>
        <end position="105"/>
    </location>
</feature>
<feature type="region of interest" description="Disordered" evidence="1">
    <location>
        <begin position="344"/>
        <end position="398"/>
    </location>
</feature>
<protein>
    <submittedName>
        <fullName evidence="2">Uncharacterized protein</fullName>
    </submittedName>
</protein>
<accession>A0AAN8ZWP9</accession>
<dbReference type="Proteomes" id="UP001381693">
    <property type="component" value="Unassembled WGS sequence"/>
</dbReference>
<evidence type="ECO:0000313" key="3">
    <source>
        <dbReference type="Proteomes" id="UP001381693"/>
    </source>
</evidence>
<organism evidence="2 3">
    <name type="scientific">Halocaridina rubra</name>
    <name type="common">Hawaiian red shrimp</name>
    <dbReference type="NCBI Taxonomy" id="373956"/>
    <lineage>
        <taxon>Eukaryota</taxon>
        <taxon>Metazoa</taxon>
        <taxon>Ecdysozoa</taxon>
        <taxon>Arthropoda</taxon>
        <taxon>Crustacea</taxon>
        <taxon>Multicrustacea</taxon>
        <taxon>Malacostraca</taxon>
        <taxon>Eumalacostraca</taxon>
        <taxon>Eucarida</taxon>
        <taxon>Decapoda</taxon>
        <taxon>Pleocyemata</taxon>
        <taxon>Caridea</taxon>
        <taxon>Atyoidea</taxon>
        <taxon>Atyidae</taxon>
        <taxon>Halocaridina</taxon>
    </lineage>
</organism>